<proteinExistence type="predicted"/>
<dbReference type="RefSeq" id="WP_329510976.1">
    <property type="nucleotide sequence ID" value="NZ_JAYWVC010000166.1"/>
</dbReference>
<reference evidence="2" key="1">
    <citation type="submission" date="2024-01" db="EMBL/GenBank/DDBJ databases">
        <title>First draft genome sequence data of TA4-1, the type strain of Gram-positive actinobacterium Streptomyces chiangmaiensis.</title>
        <authorList>
            <person name="Yasawong M."/>
            <person name="Nantapong N."/>
        </authorList>
    </citation>
    <scope>NUCLEOTIDE SEQUENCE</scope>
    <source>
        <strain evidence="2">TA4-1</strain>
    </source>
</reference>
<evidence type="ECO:0008006" key="4">
    <source>
        <dbReference type="Google" id="ProtNLM"/>
    </source>
</evidence>
<comment type="caution">
    <text evidence="2">The sequence shown here is derived from an EMBL/GenBank/DDBJ whole genome shotgun (WGS) entry which is preliminary data.</text>
</comment>
<dbReference type="Proteomes" id="UP001333996">
    <property type="component" value="Unassembled WGS sequence"/>
</dbReference>
<keyword evidence="1" id="KW-0472">Membrane</keyword>
<accession>A0ABU7FR38</accession>
<sequence length="62" mass="6421">RPSYPLPAAPAAVVVIVLGLFTGLTATGMPVEIAATTVSLGGLLGIELVRRLVQALPLRRSR</sequence>
<evidence type="ECO:0000313" key="3">
    <source>
        <dbReference type="Proteomes" id="UP001333996"/>
    </source>
</evidence>
<dbReference type="EMBL" id="JAYWVC010000166">
    <property type="protein sequence ID" value="MED7826580.1"/>
    <property type="molecule type" value="Genomic_DNA"/>
</dbReference>
<evidence type="ECO:0000256" key="1">
    <source>
        <dbReference type="SAM" id="Phobius"/>
    </source>
</evidence>
<organism evidence="2 3">
    <name type="scientific">Streptomyces chiangmaiensis</name>
    <dbReference type="NCBI Taxonomy" id="766497"/>
    <lineage>
        <taxon>Bacteria</taxon>
        <taxon>Bacillati</taxon>
        <taxon>Actinomycetota</taxon>
        <taxon>Actinomycetes</taxon>
        <taxon>Kitasatosporales</taxon>
        <taxon>Streptomycetaceae</taxon>
        <taxon>Streptomyces</taxon>
    </lineage>
</organism>
<feature type="transmembrane region" description="Helical" evidence="1">
    <location>
        <begin position="33"/>
        <end position="53"/>
    </location>
</feature>
<evidence type="ECO:0000313" key="2">
    <source>
        <dbReference type="EMBL" id="MED7826580.1"/>
    </source>
</evidence>
<protein>
    <recommendedName>
        <fullName evidence="4">ABC transporter permease</fullName>
    </recommendedName>
</protein>
<feature type="non-terminal residue" evidence="2">
    <location>
        <position position="1"/>
    </location>
</feature>
<feature type="transmembrane region" description="Helical" evidence="1">
    <location>
        <begin position="7"/>
        <end position="27"/>
    </location>
</feature>
<keyword evidence="3" id="KW-1185">Reference proteome</keyword>
<keyword evidence="1" id="KW-1133">Transmembrane helix</keyword>
<name>A0ABU7FR38_9ACTN</name>
<gene>
    <name evidence="2" type="ORF">VXC91_32710</name>
</gene>
<keyword evidence="1" id="KW-0812">Transmembrane</keyword>